<evidence type="ECO:0000313" key="3">
    <source>
        <dbReference type="Proteomes" id="UP001054252"/>
    </source>
</evidence>
<evidence type="ECO:0000256" key="1">
    <source>
        <dbReference type="SAM" id="MobiDB-lite"/>
    </source>
</evidence>
<protein>
    <submittedName>
        <fullName evidence="2">Uncharacterized protein</fullName>
    </submittedName>
</protein>
<evidence type="ECO:0000313" key="2">
    <source>
        <dbReference type="EMBL" id="GKV32659.1"/>
    </source>
</evidence>
<organism evidence="2 3">
    <name type="scientific">Rubroshorea leprosula</name>
    <dbReference type="NCBI Taxonomy" id="152421"/>
    <lineage>
        <taxon>Eukaryota</taxon>
        <taxon>Viridiplantae</taxon>
        <taxon>Streptophyta</taxon>
        <taxon>Embryophyta</taxon>
        <taxon>Tracheophyta</taxon>
        <taxon>Spermatophyta</taxon>
        <taxon>Magnoliopsida</taxon>
        <taxon>eudicotyledons</taxon>
        <taxon>Gunneridae</taxon>
        <taxon>Pentapetalae</taxon>
        <taxon>rosids</taxon>
        <taxon>malvids</taxon>
        <taxon>Malvales</taxon>
        <taxon>Dipterocarpaceae</taxon>
        <taxon>Rubroshorea</taxon>
    </lineage>
</organism>
<accession>A0AAV5L623</accession>
<feature type="compositionally biased region" description="Basic residues" evidence="1">
    <location>
        <begin position="36"/>
        <end position="45"/>
    </location>
</feature>
<dbReference type="AlphaFoldDB" id="A0AAV5L623"/>
<comment type="caution">
    <text evidence="2">The sequence shown here is derived from an EMBL/GenBank/DDBJ whole genome shotgun (WGS) entry which is preliminary data.</text>
</comment>
<proteinExistence type="predicted"/>
<gene>
    <name evidence="2" type="ORF">SLEP1_g41251</name>
</gene>
<dbReference type="EMBL" id="BPVZ01000097">
    <property type="protein sequence ID" value="GKV32659.1"/>
    <property type="molecule type" value="Genomic_DNA"/>
</dbReference>
<feature type="region of interest" description="Disordered" evidence="1">
    <location>
        <begin position="16"/>
        <end position="45"/>
    </location>
</feature>
<sequence length="45" mass="5044">MRADFHWLRGSSVEWKDTAAERKSASSQQRKAGAAGRKKQFGYGT</sequence>
<reference evidence="2 3" key="1">
    <citation type="journal article" date="2021" name="Commun. Biol.">
        <title>The genome of Shorea leprosula (Dipterocarpaceae) highlights the ecological relevance of drought in aseasonal tropical rainforests.</title>
        <authorList>
            <person name="Ng K.K.S."/>
            <person name="Kobayashi M.J."/>
            <person name="Fawcett J.A."/>
            <person name="Hatakeyama M."/>
            <person name="Paape T."/>
            <person name="Ng C.H."/>
            <person name="Ang C.C."/>
            <person name="Tnah L.H."/>
            <person name="Lee C.T."/>
            <person name="Nishiyama T."/>
            <person name="Sese J."/>
            <person name="O'Brien M.J."/>
            <person name="Copetti D."/>
            <person name="Mohd Noor M.I."/>
            <person name="Ong R.C."/>
            <person name="Putra M."/>
            <person name="Sireger I.Z."/>
            <person name="Indrioko S."/>
            <person name="Kosugi Y."/>
            <person name="Izuno A."/>
            <person name="Isagi Y."/>
            <person name="Lee S.L."/>
            <person name="Shimizu K.K."/>
        </authorList>
    </citation>
    <scope>NUCLEOTIDE SEQUENCE [LARGE SCALE GENOMIC DNA]</scope>
    <source>
        <strain evidence="2">214</strain>
    </source>
</reference>
<dbReference type="Proteomes" id="UP001054252">
    <property type="component" value="Unassembled WGS sequence"/>
</dbReference>
<keyword evidence="3" id="KW-1185">Reference proteome</keyword>
<name>A0AAV5L623_9ROSI</name>